<dbReference type="SUPFAM" id="SSF52058">
    <property type="entry name" value="L domain-like"/>
    <property type="match status" value="1"/>
</dbReference>
<evidence type="ECO:0000256" key="4">
    <source>
        <dbReference type="SAM" id="SignalP"/>
    </source>
</evidence>
<reference evidence="5 6" key="1">
    <citation type="journal article" date="2007" name="Science">
        <title>The Chlamydomonas genome reveals the evolution of key animal and plant functions.</title>
        <authorList>
            <person name="Merchant S.S."/>
            <person name="Prochnik S.E."/>
            <person name="Vallon O."/>
            <person name="Harris E.H."/>
            <person name="Karpowicz S.J."/>
            <person name="Witman G.B."/>
            <person name="Terry A."/>
            <person name="Salamov A."/>
            <person name="Fritz-Laylin L.K."/>
            <person name="Marechal-Drouard L."/>
            <person name="Marshall W.F."/>
            <person name="Qu L.H."/>
            <person name="Nelson D.R."/>
            <person name="Sanderfoot A.A."/>
            <person name="Spalding M.H."/>
            <person name="Kapitonov V.V."/>
            <person name="Ren Q."/>
            <person name="Ferris P."/>
            <person name="Lindquist E."/>
            <person name="Shapiro H."/>
            <person name="Lucas S.M."/>
            <person name="Grimwood J."/>
            <person name="Schmutz J."/>
            <person name="Cardol P."/>
            <person name="Cerutti H."/>
            <person name="Chanfreau G."/>
            <person name="Chen C.L."/>
            <person name="Cognat V."/>
            <person name="Croft M.T."/>
            <person name="Dent R."/>
            <person name="Dutcher S."/>
            <person name="Fernandez E."/>
            <person name="Fukuzawa H."/>
            <person name="Gonzalez-Ballester D."/>
            <person name="Gonzalez-Halphen D."/>
            <person name="Hallmann A."/>
            <person name="Hanikenne M."/>
            <person name="Hippler M."/>
            <person name="Inwood W."/>
            <person name="Jabbari K."/>
            <person name="Kalanon M."/>
            <person name="Kuras R."/>
            <person name="Lefebvre P.A."/>
            <person name="Lemaire S.D."/>
            <person name="Lobanov A.V."/>
            <person name="Lohr M."/>
            <person name="Manuell A."/>
            <person name="Meier I."/>
            <person name="Mets L."/>
            <person name="Mittag M."/>
            <person name="Mittelmeier T."/>
            <person name="Moroney J.V."/>
            <person name="Moseley J."/>
            <person name="Napoli C."/>
            <person name="Nedelcu A.M."/>
            <person name="Niyogi K."/>
            <person name="Novoselov S.V."/>
            <person name="Paulsen I.T."/>
            <person name="Pazour G."/>
            <person name="Purton S."/>
            <person name="Ral J.P."/>
            <person name="Riano-Pachon D.M."/>
            <person name="Riekhof W."/>
            <person name="Rymarquis L."/>
            <person name="Schroda M."/>
            <person name="Stern D."/>
            <person name="Umen J."/>
            <person name="Willows R."/>
            <person name="Wilson N."/>
            <person name="Zimmer S.L."/>
            <person name="Allmer J."/>
            <person name="Balk J."/>
            <person name="Bisova K."/>
            <person name="Chen C.J."/>
            <person name="Elias M."/>
            <person name="Gendler K."/>
            <person name="Hauser C."/>
            <person name="Lamb M.R."/>
            <person name="Ledford H."/>
            <person name="Long J.C."/>
            <person name="Minagawa J."/>
            <person name="Page M.D."/>
            <person name="Pan J."/>
            <person name="Pootakham W."/>
            <person name="Roje S."/>
            <person name="Rose A."/>
            <person name="Stahlberg E."/>
            <person name="Terauchi A.M."/>
            <person name="Yang P."/>
            <person name="Ball S."/>
            <person name="Bowler C."/>
            <person name="Dieckmann C.L."/>
            <person name="Gladyshev V.N."/>
            <person name="Green P."/>
            <person name="Jorgensen R."/>
            <person name="Mayfield S."/>
            <person name="Mueller-Roeber B."/>
            <person name="Rajamani S."/>
            <person name="Sayre R.T."/>
            <person name="Brokstein P."/>
            <person name="Dubchak I."/>
            <person name="Goodstein D."/>
            <person name="Hornick L."/>
            <person name="Huang Y.W."/>
            <person name="Jhaveri J."/>
            <person name="Luo Y."/>
            <person name="Martinez D."/>
            <person name="Ngau W.C."/>
            <person name="Otillar B."/>
            <person name="Poliakov A."/>
            <person name="Porter A."/>
            <person name="Szajkowski L."/>
            <person name="Werner G."/>
            <person name="Zhou K."/>
            <person name="Grigoriev I.V."/>
            <person name="Rokhsar D.S."/>
            <person name="Grossman A.R."/>
        </authorList>
    </citation>
    <scope>NUCLEOTIDE SEQUENCE [LARGE SCALE GENOMIC DNA]</scope>
    <source>
        <strain evidence="6">CC-503</strain>
    </source>
</reference>
<feature type="transmembrane region" description="Helical" evidence="3">
    <location>
        <begin position="2304"/>
        <end position="2324"/>
    </location>
</feature>
<feature type="compositionally biased region" description="Gly residues" evidence="2">
    <location>
        <begin position="2092"/>
        <end position="2112"/>
    </location>
</feature>
<feature type="compositionally biased region" description="Acidic residues" evidence="2">
    <location>
        <begin position="862"/>
        <end position="878"/>
    </location>
</feature>
<feature type="compositionally biased region" description="Polar residues" evidence="2">
    <location>
        <begin position="688"/>
        <end position="700"/>
    </location>
</feature>
<dbReference type="PANTHER" id="PTHR48054:SF47">
    <property type="entry name" value="OS06G0179800 PROTEIN"/>
    <property type="match status" value="1"/>
</dbReference>
<feature type="transmembrane region" description="Helical" evidence="3">
    <location>
        <begin position="2270"/>
        <end position="2292"/>
    </location>
</feature>
<feature type="transmembrane region" description="Helical" evidence="3">
    <location>
        <begin position="2383"/>
        <end position="2403"/>
    </location>
</feature>
<feature type="transmembrane region" description="Helical" evidence="3">
    <location>
        <begin position="2415"/>
        <end position="2433"/>
    </location>
</feature>
<evidence type="ECO:0000256" key="2">
    <source>
        <dbReference type="SAM" id="MobiDB-lite"/>
    </source>
</evidence>
<feature type="region of interest" description="Disordered" evidence="2">
    <location>
        <begin position="2092"/>
        <end position="2126"/>
    </location>
</feature>
<feature type="compositionally biased region" description="Pro residues" evidence="2">
    <location>
        <begin position="249"/>
        <end position="264"/>
    </location>
</feature>
<feature type="compositionally biased region" description="Low complexity" evidence="2">
    <location>
        <begin position="1122"/>
        <end position="1132"/>
    </location>
</feature>
<dbReference type="InParanoid" id="A0A2K3DDQ0"/>
<feature type="transmembrane region" description="Helical" evidence="3">
    <location>
        <begin position="2336"/>
        <end position="2363"/>
    </location>
</feature>
<feature type="transmembrane region" description="Helical" evidence="3">
    <location>
        <begin position="657"/>
        <end position="680"/>
    </location>
</feature>
<feature type="region of interest" description="Disordered" evidence="2">
    <location>
        <begin position="1760"/>
        <end position="1805"/>
    </location>
</feature>
<dbReference type="OrthoDB" id="548545at2759"/>
<feature type="compositionally biased region" description="Basic residues" evidence="2">
    <location>
        <begin position="1543"/>
        <end position="1553"/>
    </location>
</feature>
<feature type="compositionally biased region" description="Pro residues" evidence="2">
    <location>
        <begin position="278"/>
        <end position="296"/>
    </location>
</feature>
<keyword evidence="6" id="KW-1185">Reference proteome</keyword>
<dbReference type="EMBL" id="CM008970">
    <property type="protein sequence ID" value="PNW78662.1"/>
    <property type="molecule type" value="Genomic_DNA"/>
</dbReference>
<feature type="region of interest" description="Disordered" evidence="2">
    <location>
        <begin position="246"/>
        <end position="310"/>
    </location>
</feature>
<evidence type="ECO:0000256" key="3">
    <source>
        <dbReference type="SAM" id="Phobius"/>
    </source>
</evidence>
<dbReference type="RefSeq" id="XP_042921049.1">
    <property type="nucleotide sequence ID" value="XM_043065448.1"/>
</dbReference>
<feature type="signal peptide" evidence="4">
    <location>
        <begin position="1"/>
        <end position="33"/>
    </location>
</feature>
<feature type="compositionally biased region" description="Polar residues" evidence="2">
    <location>
        <begin position="1963"/>
        <end position="1981"/>
    </location>
</feature>
<comment type="subcellular location">
    <subcellularLocation>
        <location evidence="1">Cytoplasm</location>
        <location evidence="1">Cytoskeleton</location>
        <location evidence="1">Cilium axoneme</location>
    </subcellularLocation>
</comment>
<dbReference type="GeneID" id="5720017"/>
<dbReference type="STRING" id="3055.A0A2K3DDQ0"/>
<feature type="compositionally biased region" description="Polar residues" evidence="2">
    <location>
        <begin position="1467"/>
        <end position="1477"/>
    </location>
</feature>
<feature type="compositionally biased region" description="Low complexity" evidence="2">
    <location>
        <begin position="1343"/>
        <end position="1352"/>
    </location>
</feature>
<feature type="compositionally biased region" description="Low complexity" evidence="2">
    <location>
        <begin position="1317"/>
        <end position="1334"/>
    </location>
</feature>
<feature type="region of interest" description="Disordered" evidence="2">
    <location>
        <begin position="753"/>
        <end position="787"/>
    </location>
</feature>
<sequence length="2480" mass="246175">MVACPARVWQRARSGGAFLLFCVALLAAGVCVGGQAQASTTGTAGPPPPLRVLATLASAPRPPSPSPPPPAPEPPRQTVLLSRLDAVTRESICALPGNASAGCVDTLSWVIDLDPFPLTVGGSAPAVGSSGAGLRCIAGVDLGLGCRWPSVSAYLVSGEADTYTYRPLELAVRAPDISQAFQLGYTDQAAALLRQLEGLSVRCTAPAPPAVYAAFLLEPLIMALAAAGVDTGTNVTDILATIAAASGRPPSPPLQRSPPPPPPLNGSAGAVHNSTMPSSPPPRPVASPSPPPPPPAGSSLAAATTAGGGGTAANVSALNATASLNFTYAGIRNASDPASYFSRLYTAPTTPPSRLRRLSINDCGLSGQMPDDATWLQLPFLERLDLSRNLLSGTLPPTFGPTPPMAHVNLSYNRITGPLPSTLNRYGGCGRVLDLSYNDLRGRIPRAWLDGACSASGKDAGSITPRTAATAAAAAAPTAASYLGTLDTSNPAAQSLAAAAAEAAAGGIFGAAALAGSGNTVVSAASLVEDPTAGAAAAATITLSGSGAFWMSYSHSYGFAGDGCPPDGVSWGSDPDLHAAVITTSPAFAALASAATGSSAGSSYTRPYPFSMLLYGNPRLQTPGDRGVTFAAAFTRSLQFGMHDNACTAFQPLPELLWLWGSFGAAGVAVLFAAIFYAAWQWKTNRSKVTPSNAAAQSRRPSMAAGAAPPPATAPGTAAPPTHGGRLGSMSASVPTAAASRVALSVAPSGLSRADGAAVAPSGPSGWTAPTPGQVSGPSRTGGSMSAAAAAGANRVAVSGPSRVLAGAVAESVTPSGPSSRAAAALAVAPSGPSQRRQPPPQPLQAEGYEEAYEGTGGAGAEDQDEEEREGGAEEEISDASGAQQNGNEQQVSHAAGYEAYQPQPEAAAVAMGASGGMARIIIVAHARAYSRRAVARLSIYGRNAYDVTGTVTRWVLHEIPWGPMARAAAAVAAHAAAGSMTYVLSLESRRTYCSTLVSCLPWLWVVPPALAVLAVGGTLYLMRATRELAATMSKQVGQAVADQVEGSAHGGGSGGAAAEGAAGGGGLSRGRSKAATELEAELEAEEAEEAAAAAGGASRREVHRSSSGGNSGETGSGSSGTEGTVSTDGVTPSVPVLAATAAASTSLGSRRHPPPRPSPSAGVGEAQERWVSGQRRGPGTGTGMAREGDGAAIGGSVMPRSPTCVSSPSIAGPAGPSSALRSSVSRAPSQRRVTLGGVMPTPTPIRINGSNDPSGGDVPPNRSGSMHGFSLVANTNSFANGLGSASPKSSPKASGTGAFGTPGPHDLAAEGGGSQPGSPRSPASVRGSAMPGSPLGGGAGAGAPRSPLGRGLSAVGGASGNAVRGRSALAVGSALKRNSVDEDAVAVAMANGGGGSSRTGTGTGMSPGGAAAGVSHRISSPISGAGECMSPSGARGLRGPAGSTSKRVLMASAGGGGPRAVAEALESSSPPLSDDQTAADHSGSPRETVLGPQTPAPSRPSPSHADNTASGQGALTPAQTCSVSARRLVVRAVGGTASPRLMRSHNHNHSHSPHSSPRNCRVSAQLSIASTEDTARYWEDTDGDGGDVDGGSQLDGVLPQAAAEQPVAAEQHAWRLHAQIGVEGDAGDGKTAGAEQVHLEQQQEEAVGYWQTPYACSDDGGRVPRRSVTAAAQVASWDEQEDWYGEAAALVMRAAAHEALAARWLPRSWCELLPPPLARSLSFWLPGGGGPALPHRELLLAAPAGVPVAEGHDVGGAGGVRFAKGTGGSTAGGAEADGGGTDRSPQHQSRSMGGRPAALTVPPGMEGSIEYAHARHVQLGAAAAAAAPYKHSHVYDPAALSAAGGGAQLSPGSAASAAVAHATAAAAAHGGRRSMSRHPSRGAASKGASPLTSPPSNVTAHPWGVMPAPPMPGQQWHSMPPAQQQSPGLMHMATASVLAQMAQGRAPYGGPISPGSHAAANGPNSAQALSGSASQHWQPQLPSPQPGGARSTARSHSRLAQNAAAAALSASTAASMAASVAAGGVSRRSLAAAAAANAAEPPCAHAHGHLLVPERRVASMPSQRHSPNGGPASAMEPESSSMGFLLAGVPGTGTDGDGGGGGGGGGGGLPGAIGSTHNSPDPYSRVASRQRSSRWLEHQLTATSQRSMVTQRPSMAAAAAVAAANAQSAASMTAAAMAASGPSAAAAMAAQRSRLPGYGAEGSAPADSAAAGAGAPADLPAAGGAPGVQMGGATRVRRLRPAALLVVHEYLRDSTLGRPGSGAAARLRAIALSVLGVLGWAVFGTPLALALAAPTALVILVDATLHVLAASGRLIAAGVSLLFRGPDRRSALARLGSYGSGAASSAAAAPVVSSVVVVGGYSGWAASVRLAAALFLGLHTHVAAWALCIPLAVFTGALYGLGYEWGAGAVPLPWVFLAANAGCLAGALLLLVELAFDMPAWEHGVCRYPYAMAVRAAAESRRAAAKAAEKRETPQEVPA</sequence>
<feature type="region of interest" description="Disordered" evidence="2">
    <location>
        <begin position="1869"/>
        <end position="1928"/>
    </location>
</feature>
<evidence type="ECO:0000313" key="5">
    <source>
        <dbReference type="EMBL" id="PNW78662.1"/>
    </source>
</evidence>
<dbReference type="InterPro" id="IPR032675">
    <property type="entry name" value="LRR_dom_sf"/>
</dbReference>
<gene>
    <name evidence="5" type="ORF">CHLRE_09g387900v5</name>
</gene>
<keyword evidence="3" id="KW-1133">Transmembrane helix</keyword>
<organism evidence="5 6">
    <name type="scientific">Chlamydomonas reinhardtii</name>
    <name type="common">Chlamydomonas smithii</name>
    <dbReference type="NCBI Taxonomy" id="3055"/>
    <lineage>
        <taxon>Eukaryota</taxon>
        <taxon>Viridiplantae</taxon>
        <taxon>Chlorophyta</taxon>
        <taxon>core chlorophytes</taxon>
        <taxon>Chlorophyceae</taxon>
        <taxon>CS clade</taxon>
        <taxon>Chlamydomonadales</taxon>
        <taxon>Chlamydomonadaceae</taxon>
        <taxon>Chlamydomonas</taxon>
    </lineage>
</organism>
<feature type="compositionally biased region" description="Basic residues" evidence="2">
    <location>
        <begin position="1871"/>
        <end position="1881"/>
    </location>
</feature>
<accession>A0A2K3DDQ0</accession>
<keyword evidence="3" id="KW-0812">Transmembrane</keyword>
<feature type="compositionally biased region" description="Pro residues" evidence="2">
    <location>
        <begin position="60"/>
        <end position="75"/>
    </location>
</feature>
<feature type="compositionally biased region" description="Gly residues" evidence="2">
    <location>
        <begin position="1392"/>
        <end position="1412"/>
    </location>
</feature>
<keyword evidence="3" id="KW-0472">Membrane</keyword>
<dbReference type="ExpressionAtlas" id="A0A2K3DDQ0">
    <property type="expression patterns" value="baseline"/>
</dbReference>
<dbReference type="Pfam" id="PF00560">
    <property type="entry name" value="LRR_1"/>
    <property type="match status" value="1"/>
</dbReference>
<feature type="region of interest" description="Disordered" evidence="2">
    <location>
        <begin position="1947"/>
        <end position="2001"/>
    </location>
</feature>
<feature type="compositionally biased region" description="Polar residues" evidence="2">
    <location>
        <begin position="1916"/>
        <end position="1928"/>
    </location>
</feature>
<dbReference type="InterPro" id="IPR001611">
    <property type="entry name" value="Leu-rich_rpt"/>
</dbReference>
<keyword evidence="4" id="KW-0732">Signal</keyword>
<feature type="region of interest" description="Disordered" evidence="2">
    <location>
        <begin position="1392"/>
        <end position="1521"/>
    </location>
</feature>
<protein>
    <submittedName>
        <fullName evidence="5">Uncharacterized protein</fullName>
    </submittedName>
</protein>
<feature type="region of interest" description="Disordered" evidence="2">
    <location>
        <begin position="56"/>
        <end position="76"/>
    </location>
</feature>
<feature type="region of interest" description="Disordered" evidence="2">
    <location>
        <begin position="688"/>
        <end position="732"/>
    </location>
</feature>
<name>A0A2K3DDQ0_CHLRE</name>
<feature type="region of interest" description="Disordered" evidence="2">
    <location>
        <begin position="812"/>
        <end position="893"/>
    </location>
</feature>
<feature type="region of interest" description="Disordered" evidence="2">
    <location>
        <begin position="1045"/>
        <end position="1132"/>
    </location>
</feature>
<feature type="chain" id="PRO_5014327940" evidence="4">
    <location>
        <begin position="34"/>
        <end position="2480"/>
    </location>
</feature>
<feature type="transmembrane region" description="Helical" evidence="3">
    <location>
        <begin position="1003"/>
        <end position="1023"/>
    </location>
</feature>
<feature type="compositionally biased region" description="Gly residues" evidence="2">
    <location>
        <begin position="1049"/>
        <end position="1069"/>
    </location>
</feature>
<feature type="region of interest" description="Disordered" evidence="2">
    <location>
        <begin position="1282"/>
        <end position="1353"/>
    </location>
</feature>
<dbReference type="KEGG" id="cre:CHLRE_09g387900v5"/>
<feature type="compositionally biased region" description="Low complexity" evidence="2">
    <location>
        <begin position="1207"/>
        <end position="1220"/>
    </location>
</feature>
<feature type="compositionally biased region" description="Low complexity" evidence="2">
    <location>
        <begin position="815"/>
        <end position="837"/>
    </location>
</feature>
<feature type="compositionally biased region" description="Gly residues" evidence="2">
    <location>
        <begin position="1760"/>
        <end position="1782"/>
    </location>
</feature>
<evidence type="ECO:0000256" key="1">
    <source>
        <dbReference type="ARBA" id="ARBA00004430"/>
    </source>
</evidence>
<dbReference type="InterPro" id="IPR052592">
    <property type="entry name" value="LRR-RLK"/>
</dbReference>
<feature type="region of interest" description="Disordered" evidence="2">
    <location>
        <begin position="1144"/>
        <end position="1270"/>
    </location>
</feature>
<feature type="compositionally biased region" description="Acidic residues" evidence="2">
    <location>
        <begin position="1079"/>
        <end position="1090"/>
    </location>
</feature>
<feature type="region of interest" description="Disordered" evidence="2">
    <location>
        <begin position="2059"/>
        <end position="2080"/>
    </location>
</feature>
<proteinExistence type="predicted"/>
<evidence type="ECO:0000313" key="6">
    <source>
        <dbReference type="Proteomes" id="UP000006906"/>
    </source>
</evidence>
<feature type="compositionally biased region" description="Polar residues" evidence="2">
    <location>
        <begin position="1891"/>
        <end position="1900"/>
    </location>
</feature>
<feature type="compositionally biased region" description="Polar residues" evidence="2">
    <location>
        <begin position="1505"/>
        <end position="1521"/>
    </location>
</feature>
<feature type="region of interest" description="Disordered" evidence="2">
    <location>
        <begin position="1537"/>
        <end position="1560"/>
    </location>
</feature>
<feature type="compositionally biased region" description="Low complexity" evidence="2">
    <location>
        <begin position="1284"/>
        <end position="1296"/>
    </location>
</feature>
<dbReference type="Gene3D" id="3.80.10.10">
    <property type="entry name" value="Ribonuclease Inhibitor"/>
    <property type="match status" value="1"/>
</dbReference>
<dbReference type="Gramene" id="PNW78662">
    <property type="protein sequence ID" value="PNW78662"/>
    <property type="gene ID" value="CHLRE_09g387900v5"/>
</dbReference>
<dbReference type="PANTHER" id="PTHR48054">
    <property type="entry name" value="RECEPTOR KINASE-LIKE PROTEIN XA21"/>
    <property type="match status" value="1"/>
</dbReference>
<dbReference type="PaxDb" id="3055-EDP02530"/>
<dbReference type="GO" id="GO:0005930">
    <property type="term" value="C:axoneme"/>
    <property type="evidence" value="ECO:0007669"/>
    <property type="project" value="UniProtKB-SubCell"/>
</dbReference>
<dbReference type="Proteomes" id="UP000006906">
    <property type="component" value="Chromosome 9"/>
</dbReference>
<feature type="compositionally biased region" description="Polar residues" evidence="2">
    <location>
        <begin position="1221"/>
        <end position="1233"/>
    </location>
</feature>
<feature type="compositionally biased region" description="Polar residues" evidence="2">
    <location>
        <begin position="881"/>
        <end position="893"/>
    </location>
</feature>
<feature type="compositionally biased region" description="Gly residues" evidence="2">
    <location>
        <begin position="1110"/>
        <end position="1121"/>
    </location>
</feature>